<dbReference type="PANTHER" id="PTHR11780:SF10">
    <property type="entry name" value="NADH DEHYDROGENASE [UBIQUINONE] FLAVOPROTEIN 1, MITOCHONDRIAL"/>
    <property type="match status" value="1"/>
</dbReference>
<keyword evidence="13" id="KW-1185">Reference proteome</keyword>
<name>D1C1S2_SPHTD</name>
<reference evidence="12 13" key="2">
    <citation type="journal article" date="2010" name="Stand. Genomic Sci.">
        <title>Complete genome sequence of Desulfohalobium retbaense type strain (HR(100)).</title>
        <authorList>
            <person name="Spring S."/>
            <person name="Nolan M."/>
            <person name="Lapidus A."/>
            <person name="Glavina Del Rio T."/>
            <person name="Copeland A."/>
            <person name="Tice H."/>
            <person name="Cheng J.F."/>
            <person name="Lucas S."/>
            <person name="Land M."/>
            <person name="Chen F."/>
            <person name="Bruce D."/>
            <person name="Goodwin L."/>
            <person name="Pitluck S."/>
            <person name="Ivanova N."/>
            <person name="Mavromatis K."/>
            <person name="Mikhailova N."/>
            <person name="Pati A."/>
            <person name="Chen A."/>
            <person name="Palaniappan K."/>
            <person name="Hauser L."/>
            <person name="Chang Y.J."/>
            <person name="Jeffries C.D."/>
            <person name="Munk C."/>
            <person name="Kiss H."/>
            <person name="Chain P."/>
            <person name="Han C."/>
            <person name="Brettin T."/>
            <person name="Detter J.C."/>
            <person name="Schuler E."/>
            <person name="Goker M."/>
            <person name="Rohde M."/>
            <person name="Bristow J."/>
            <person name="Eisen J.A."/>
            <person name="Markowitz V."/>
            <person name="Hugenholtz P."/>
            <person name="Kyrpides N.C."/>
            <person name="Klenk H.P."/>
        </authorList>
    </citation>
    <scope>NUCLEOTIDE SEQUENCE [LARGE SCALE GENOMIC DNA]</scope>
    <source>
        <strain evidence="13">ATCC 49802 / DSM 20745 / S 6022</strain>
    </source>
</reference>
<evidence type="ECO:0000256" key="5">
    <source>
        <dbReference type="ARBA" id="ARBA00022630"/>
    </source>
</evidence>
<dbReference type="Gene3D" id="1.20.1440.230">
    <property type="entry name" value="NADH-ubiquinone oxidoreductase 51kDa subunit, iron-sulphur binding domain"/>
    <property type="match status" value="1"/>
</dbReference>
<dbReference type="GO" id="GO:0046872">
    <property type="term" value="F:metal ion binding"/>
    <property type="evidence" value="ECO:0007669"/>
    <property type="project" value="UniProtKB-KW"/>
</dbReference>
<dbReference type="Pfam" id="PF01512">
    <property type="entry name" value="Complex1_51K"/>
    <property type="match status" value="1"/>
</dbReference>
<comment type="similarity">
    <text evidence="3">Belongs to the complex I 51 kDa subunit family.</text>
</comment>
<dbReference type="Gene3D" id="3.10.20.600">
    <property type="match status" value="1"/>
</dbReference>
<dbReference type="EC" id="1.6.99.5" evidence="12"/>
<dbReference type="SMART" id="SM00928">
    <property type="entry name" value="NADH_4Fe-4S"/>
    <property type="match status" value="1"/>
</dbReference>
<dbReference type="OrthoDB" id="9805533at2"/>
<dbReference type="PANTHER" id="PTHR11780">
    <property type="entry name" value="NADH-UBIQUINONE OXIDOREDUCTASE FLAVOPROTEIN 1 NDUFV1"/>
    <property type="match status" value="1"/>
</dbReference>
<proteinExistence type="inferred from homology"/>
<dbReference type="InterPro" id="IPR011538">
    <property type="entry name" value="Nuo51_FMN-bd"/>
</dbReference>
<dbReference type="Pfam" id="PF10531">
    <property type="entry name" value="SLBB"/>
    <property type="match status" value="1"/>
</dbReference>
<evidence type="ECO:0000256" key="2">
    <source>
        <dbReference type="ARBA" id="ARBA00001966"/>
    </source>
</evidence>
<evidence type="ECO:0000256" key="4">
    <source>
        <dbReference type="ARBA" id="ARBA00022485"/>
    </source>
</evidence>
<evidence type="ECO:0000256" key="6">
    <source>
        <dbReference type="ARBA" id="ARBA00022643"/>
    </source>
</evidence>
<dbReference type="GO" id="GO:0045333">
    <property type="term" value="P:cellular respiration"/>
    <property type="evidence" value="ECO:0007669"/>
    <property type="project" value="TreeGrafter"/>
</dbReference>
<keyword evidence="7" id="KW-0479">Metal-binding</keyword>
<dbReference type="SUPFAM" id="SSF142019">
    <property type="entry name" value="Nqo1 FMN-binding domain-like"/>
    <property type="match status" value="1"/>
</dbReference>
<dbReference type="AlphaFoldDB" id="D1C1S2"/>
<dbReference type="STRING" id="479434.Sthe_0752"/>
<dbReference type="Gene3D" id="3.40.50.11540">
    <property type="entry name" value="NADH-ubiquinone oxidoreductase 51kDa subunit"/>
    <property type="match status" value="1"/>
</dbReference>
<dbReference type="InParanoid" id="D1C1S2"/>
<dbReference type="InterPro" id="IPR037225">
    <property type="entry name" value="Nuo51_FMN-bd_sf"/>
</dbReference>
<dbReference type="InterPro" id="IPR019554">
    <property type="entry name" value="Soluble_ligand-bd"/>
</dbReference>
<dbReference type="InterPro" id="IPR037207">
    <property type="entry name" value="Nuop51_4Fe4S-bd_sf"/>
</dbReference>
<gene>
    <name evidence="12" type="ordered locus">Sthe_0752</name>
</gene>
<dbReference type="eggNOG" id="COG1894">
    <property type="taxonomic scope" value="Bacteria"/>
</dbReference>
<evidence type="ECO:0000259" key="11">
    <source>
        <dbReference type="SMART" id="SM00928"/>
    </source>
</evidence>
<comment type="cofactor">
    <cofactor evidence="1">
        <name>FMN</name>
        <dbReference type="ChEBI" id="CHEBI:58210"/>
    </cofactor>
</comment>
<protein>
    <submittedName>
        <fullName evidence="12">NADH dehydrogenase (Quinone)</fullName>
        <ecNumber evidence="12">1.6.99.5</ecNumber>
    </submittedName>
</protein>
<dbReference type="SUPFAM" id="SSF140490">
    <property type="entry name" value="Nqo1C-terminal domain-like"/>
    <property type="match status" value="1"/>
</dbReference>
<reference evidence="13" key="1">
    <citation type="submission" date="2009-11" db="EMBL/GenBank/DDBJ databases">
        <title>The complete chromosome 1 of Sphaerobacter thermophilus DSM 20745.</title>
        <authorList>
            <person name="Lucas S."/>
            <person name="Copeland A."/>
            <person name="Lapidus A."/>
            <person name="Glavina del Rio T."/>
            <person name="Dalin E."/>
            <person name="Tice H."/>
            <person name="Bruce D."/>
            <person name="Goodwin L."/>
            <person name="Pitluck S."/>
            <person name="Kyrpides N."/>
            <person name="Mavromatis K."/>
            <person name="Ivanova N."/>
            <person name="Mikhailova N."/>
            <person name="LaButti K.M."/>
            <person name="Clum A."/>
            <person name="Sun H.I."/>
            <person name="Brettin T."/>
            <person name="Detter J.C."/>
            <person name="Han C."/>
            <person name="Larimer F."/>
            <person name="Land M."/>
            <person name="Hauser L."/>
            <person name="Markowitz V."/>
            <person name="Cheng J.F."/>
            <person name="Hugenholtz P."/>
            <person name="Woyke T."/>
            <person name="Wu D."/>
            <person name="Steenblock K."/>
            <person name="Schneider S."/>
            <person name="Pukall R."/>
            <person name="Goeker M."/>
            <person name="Klenk H.P."/>
            <person name="Eisen J.A."/>
        </authorList>
    </citation>
    <scope>NUCLEOTIDE SEQUENCE [LARGE SCALE GENOMIC DNA]</scope>
    <source>
        <strain evidence="13">ATCC 49802 / DSM 20745 / S 6022</strain>
    </source>
</reference>
<dbReference type="EMBL" id="CP001823">
    <property type="protein sequence ID" value="ACZ38189.1"/>
    <property type="molecule type" value="Genomic_DNA"/>
</dbReference>
<evidence type="ECO:0000256" key="1">
    <source>
        <dbReference type="ARBA" id="ARBA00001917"/>
    </source>
</evidence>
<dbReference type="HOGENOM" id="CLU_014881_0_0_0"/>
<keyword evidence="6" id="KW-0288">FMN</keyword>
<dbReference type="RefSeq" id="WP_012871236.1">
    <property type="nucleotide sequence ID" value="NC_013523.1"/>
</dbReference>
<comment type="cofactor">
    <cofactor evidence="2">
        <name>[4Fe-4S] cluster</name>
        <dbReference type="ChEBI" id="CHEBI:49883"/>
    </cofactor>
</comment>
<keyword evidence="8" id="KW-0408">Iron</keyword>
<evidence type="ECO:0000256" key="7">
    <source>
        <dbReference type="ARBA" id="ARBA00022723"/>
    </source>
</evidence>
<organism evidence="12 13">
    <name type="scientific">Sphaerobacter thermophilus (strain ATCC 49802 / DSM 20745 / KCCM 41009 / NCIMB 13125 / S 6022)</name>
    <dbReference type="NCBI Taxonomy" id="479434"/>
    <lineage>
        <taxon>Bacteria</taxon>
        <taxon>Pseudomonadati</taxon>
        <taxon>Thermomicrobiota</taxon>
        <taxon>Thermomicrobia</taxon>
        <taxon>Sphaerobacterales</taxon>
        <taxon>Sphaerobacterineae</taxon>
        <taxon>Sphaerobacteraceae</taxon>
        <taxon>Sphaerobacter</taxon>
    </lineage>
</organism>
<feature type="domain" description="NADH-ubiquinone oxidoreductase 51kDa subunit iron-sulphur binding" evidence="11">
    <location>
        <begin position="330"/>
        <end position="375"/>
    </location>
</feature>
<evidence type="ECO:0000256" key="3">
    <source>
        <dbReference type="ARBA" id="ARBA00007523"/>
    </source>
</evidence>
<dbReference type="SUPFAM" id="SSF142984">
    <property type="entry name" value="Nqo1 middle domain-like"/>
    <property type="match status" value="1"/>
</dbReference>
<evidence type="ECO:0000313" key="12">
    <source>
        <dbReference type="EMBL" id="ACZ38189.1"/>
    </source>
</evidence>
<dbReference type="Pfam" id="PF10589">
    <property type="entry name" value="NADH_4Fe-4S"/>
    <property type="match status" value="1"/>
</dbReference>
<sequence length="442" mass="46970">MAVEQRQRATLHHPVGETHRLLIPGVTRRESLMEYRAQGGYAPEGWAWSPEELRNLIAASGLRGRGGAAFPTGRKWHGVAAQPAPRVVLVNAAESEPASAKDRTLLLRRPHLVLEGALLAARAIDAREIVLYLHATATEVRASLELALRELRADGVQTPHFRIVTAPPGYVAGESSAAVRRANGGPAKPTFKPPRPSERGVGKRPTLVQNVETLGNVPLIARHGANWLREVGAPNLPGTLLVTLSGAVNRPGVYEVPSGVPLRHIVEELGGGVIGGASIQAMLVGGYFAGWLGPDALEQGARLEPESLRAWGVSLGAGAIVVVPNWICGLAQAAWLMRFFADESAQQCGTCLYGTRAMADVFARLLRGTASPSERDRLHLWAERMLPGRGACGHLDGAAIAARTALEVFADDIRRHALGGGCGRPETVILPGYEEGDLNAAA</sequence>
<keyword evidence="5" id="KW-0285">Flavoprotein</keyword>
<dbReference type="KEGG" id="sti:Sthe_0752"/>
<keyword evidence="12" id="KW-0560">Oxidoreductase</keyword>
<accession>D1C1S2</accession>
<feature type="region of interest" description="Disordered" evidence="10">
    <location>
        <begin position="181"/>
        <end position="203"/>
    </location>
</feature>
<dbReference type="InterPro" id="IPR050837">
    <property type="entry name" value="ComplexI_51kDa_subunit"/>
</dbReference>
<evidence type="ECO:0000256" key="10">
    <source>
        <dbReference type="SAM" id="MobiDB-lite"/>
    </source>
</evidence>
<evidence type="ECO:0000256" key="8">
    <source>
        <dbReference type="ARBA" id="ARBA00023004"/>
    </source>
</evidence>
<dbReference type="Proteomes" id="UP000002027">
    <property type="component" value="Chromosome 1"/>
</dbReference>
<keyword evidence="9" id="KW-0411">Iron-sulfur</keyword>
<evidence type="ECO:0000313" key="13">
    <source>
        <dbReference type="Proteomes" id="UP000002027"/>
    </source>
</evidence>
<keyword evidence="4" id="KW-0004">4Fe-4S</keyword>
<dbReference type="GO" id="GO:0051539">
    <property type="term" value="F:4 iron, 4 sulfur cluster binding"/>
    <property type="evidence" value="ECO:0007669"/>
    <property type="project" value="UniProtKB-KW"/>
</dbReference>
<dbReference type="InterPro" id="IPR019575">
    <property type="entry name" value="Nuop51_4Fe4S-bd"/>
</dbReference>
<evidence type="ECO:0000256" key="9">
    <source>
        <dbReference type="ARBA" id="ARBA00023014"/>
    </source>
</evidence>
<dbReference type="GO" id="GO:0003954">
    <property type="term" value="F:NADH dehydrogenase activity"/>
    <property type="evidence" value="ECO:0007669"/>
    <property type="project" value="TreeGrafter"/>
</dbReference>